<dbReference type="KEGG" id="rsz:108858819"/>
<gene>
    <name evidence="3" type="primary">LOC108858819</name>
</gene>
<reference evidence="2" key="1">
    <citation type="journal article" date="2019" name="Database">
        <title>The radish genome database (RadishGD): an integrated information resource for radish genomics.</title>
        <authorList>
            <person name="Yu H.J."/>
            <person name="Baek S."/>
            <person name="Lee Y.J."/>
            <person name="Cho A."/>
            <person name="Mun J.H."/>
        </authorList>
    </citation>
    <scope>NUCLEOTIDE SEQUENCE [LARGE SCALE GENOMIC DNA]</scope>
    <source>
        <strain evidence="2">cv. WK10039</strain>
    </source>
</reference>
<dbReference type="InterPro" id="IPR026960">
    <property type="entry name" value="RVT-Znf"/>
</dbReference>
<reference evidence="3" key="2">
    <citation type="submission" date="2025-08" db="UniProtKB">
        <authorList>
            <consortium name="RefSeq"/>
        </authorList>
    </citation>
    <scope>IDENTIFICATION</scope>
    <source>
        <tissue evidence="3">Leaf</tissue>
    </source>
</reference>
<keyword evidence="2" id="KW-1185">Reference proteome</keyword>
<evidence type="ECO:0000313" key="2">
    <source>
        <dbReference type="Proteomes" id="UP000504610"/>
    </source>
</evidence>
<dbReference type="AlphaFoldDB" id="A0A6J0NU29"/>
<dbReference type="PANTHER" id="PTHR33116">
    <property type="entry name" value="REVERSE TRANSCRIPTASE ZINC-BINDING DOMAIN-CONTAINING PROTEIN-RELATED-RELATED"/>
    <property type="match status" value="1"/>
</dbReference>
<feature type="domain" description="Reverse transcriptase zinc-binding" evidence="1">
    <location>
        <begin position="206"/>
        <end position="283"/>
    </location>
</feature>
<evidence type="ECO:0000313" key="3">
    <source>
        <dbReference type="RefSeq" id="XP_018488189.1"/>
    </source>
</evidence>
<accession>A0A6J0NU29</accession>
<protein>
    <submittedName>
        <fullName evidence="3">Uncharacterized protein LOC108858819</fullName>
    </submittedName>
</protein>
<sequence length="382" mass="42741">MSGLAVNVSKTTLFSSGIEEAEIQRIATRFGLARSNLPVRYLGTPLCTKKLSFSDCDPLLLQIKKKMSSWTTRALSMAGRLTMLTSVISGIIGRLLKLRSKAIEFIRISIGNGEATYFWWDPWTPFGSLYSYLGQDGPTRLGVPLFALVSDVWNGNSWSLPEARSNCQLDLLAFLTTISPTDIPDSPSWIVNGQSQNLFISRLVGEAIRPNIAAKSWAPLIWHKGIIPRHATTTWLFILDRNPTLDRLHSWGLDVETTCLLCGLDNESRNHLFFECHFSSQVWSFICARLNIFTPPHSWNAVLLWLPSASPERALKIALLQAWQATVYCLWQERNARFHSGLTIPAAVLGRNIHRIVSDKANALVSLGHSLGPPLLRIWKPP</sequence>
<dbReference type="Pfam" id="PF13966">
    <property type="entry name" value="zf-RVT"/>
    <property type="match status" value="1"/>
</dbReference>
<name>A0A6J0NU29_RAPSA</name>
<evidence type="ECO:0000259" key="1">
    <source>
        <dbReference type="Pfam" id="PF13966"/>
    </source>
</evidence>
<dbReference type="PANTHER" id="PTHR33116:SF80">
    <property type="entry name" value="REVERSE TRANSCRIPTASE ZINC-BINDING DOMAIN-CONTAINING PROTEIN"/>
    <property type="match status" value="1"/>
</dbReference>
<proteinExistence type="predicted"/>
<dbReference type="Proteomes" id="UP000504610">
    <property type="component" value="Chromosome 5"/>
</dbReference>
<dbReference type="RefSeq" id="XP_018488189.1">
    <property type="nucleotide sequence ID" value="XM_018632687.1"/>
</dbReference>
<dbReference type="OrthoDB" id="1108285at2759"/>
<dbReference type="GeneID" id="108858819"/>
<organism evidence="2 3">
    <name type="scientific">Raphanus sativus</name>
    <name type="common">Radish</name>
    <name type="synonym">Raphanus raphanistrum var. sativus</name>
    <dbReference type="NCBI Taxonomy" id="3726"/>
    <lineage>
        <taxon>Eukaryota</taxon>
        <taxon>Viridiplantae</taxon>
        <taxon>Streptophyta</taxon>
        <taxon>Embryophyta</taxon>
        <taxon>Tracheophyta</taxon>
        <taxon>Spermatophyta</taxon>
        <taxon>Magnoliopsida</taxon>
        <taxon>eudicotyledons</taxon>
        <taxon>Gunneridae</taxon>
        <taxon>Pentapetalae</taxon>
        <taxon>rosids</taxon>
        <taxon>malvids</taxon>
        <taxon>Brassicales</taxon>
        <taxon>Brassicaceae</taxon>
        <taxon>Brassiceae</taxon>
        <taxon>Raphanus</taxon>
    </lineage>
</organism>